<proteinExistence type="predicted"/>
<organism evidence="1 2">
    <name type="scientific">Auriscalpium vulgare</name>
    <dbReference type="NCBI Taxonomy" id="40419"/>
    <lineage>
        <taxon>Eukaryota</taxon>
        <taxon>Fungi</taxon>
        <taxon>Dikarya</taxon>
        <taxon>Basidiomycota</taxon>
        <taxon>Agaricomycotina</taxon>
        <taxon>Agaricomycetes</taxon>
        <taxon>Russulales</taxon>
        <taxon>Auriscalpiaceae</taxon>
        <taxon>Auriscalpium</taxon>
    </lineage>
</organism>
<sequence>MSGQSRQLPQQPWRLCFLTCHRFAANPSTRRRSYSGLHHLGLVLRNATPTNSHEKSPTFSLSDVLRASHHSRHAFILQIDRLTLRACSLVCKGWTAHAQRLIFHSIYGEVCRTRFARLLHALQQSTLLAAYVRRIDSELSLSAEPWYCTMTDKVLELLQLCPNVTSLHLSPVDTISLVERMRVMDLRLTHLRICDTLARIATVLRLWPDLQCLEMYNRPPHLIPRLCRTAENTAECRVALGSGAASKPVTRGSWHVRTA</sequence>
<dbReference type="Proteomes" id="UP000814033">
    <property type="component" value="Unassembled WGS sequence"/>
</dbReference>
<reference evidence="1" key="2">
    <citation type="journal article" date="2022" name="New Phytol.">
        <title>Evolutionary transition to the ectomycorrhizal habit in the genomes of a hyperdiverse lineage of mushroom-forming fungi.</title>
        <authorList>
            <person name="Looney B."/>
            <person name="Miyauchi S."/>
            <person name="Morin E."/>
            <person name="Drula E."/>
            <person name="Courty P.E."/>
            <person name="Kohler A."/>
            <person name="Kuo A."/>
            <person name="LaButti K."/>
            <person name="Pangilinan J."/>
            <person name="Lipzen A."/>
            <person name="Riley R."/>
            <person name="Andreopoulos W."/>
            <person name="He G."/>
            <person name="Johnson J."/>
            <person name="Nolan M."/>
            <person name="Tritt A."/>
            <person name="Barry K.W."/>
            <person name="Grigoriev I.V."/>
            <person name="Nagy L.G."/>
            <person name="Hibbett D."/>
            <person name="Henrissat B."/>
            <person name="Matheny P.B."/>
            <person name="Labbe J."/>
            <person name="Martin F.M."/>
        </authorList>
    </citation>
    <scope>NUCLEOTIDE SEQUENCE</scope>
    <source>
        <strain evidence="1">FP105234-sp</strain>
    </source>
</reference>
<evidence type="ECO:0000313" key="2">
    <source>
        <dbReference type="Proteomes" id="UP000814033"/>
    </source>
</evidence>
<accession>A0ACB8R8L4</accession>
<dbReference type="EMBL" id="MU276215">
    <property type="protein sequence ID" value="KAI0040232.1"/>
    <property type="molecule type" value="Genomic_DNA"/>
</dbReference>
<protein>
    <submittedName>
        <fullName evidence="1">Uncharacterized protein</fullName>
    </submittedName>
</protein>
<gene>
    <name evidence="1" type="ORF">FA95DRAFT_1611957</name>
</gene>
<name>A0ACB8R8L4_9AGAM</name>
<keyword evidence="2" id="KW-1185">Reference proteome</keyword>
<reference evidence="1" key="1">
    <citation type="submission" date="2021-02" db="EMBL/GenBank/DDBJ databases">
        <authorList>
            <consortium name="DOE Joint Genome Institute"/>
            <person name="Ahrendt S."/>
            <person name="Looney B.P."/>
            <person name="Miyauchi S."/>
            <person name="Morin E."/>
            <person name="Drula E."/>
            <person name="Courty P.E."/>
            <person name="Chicoki N."/>
            <person name="Fauchery L."/>
            <person name="Kohler A."/>
            <person name="Kuo A."/>
            <person name="Labutti K."/>
            <person name="Pangilinan J."/>
            <person name="Lipzen A."/>
            <person name="Riley R."/>
            <person name="Andreopoulos W."/>
            <person name="He G."/>
            <person name="Johnson J."/>
            <person name="Barry K.W."/>
            <person name="Grigoriev I.V."/>
            <person name="Nagy L."/>
            <person name="Hibbett D."/>
            <person name="Henrissat B."/>
            <person name="Matheny P.B."/>
            <person name="Labbe J."/>
            <person name="Martin F."/>
        </authorList>
    </citation>
    <scope>NUCLEOTIDE SEQUENCE</scope>
    <source>
        <strain evidence="1">FP105234-sp</strain>
    </source>
</reference>
<evidence type="ECO:0000313" key="1">
    <source>
        <dbReference type="EMBL" id="KAI0040232.1"/>
    </source>
</evidence>
<comment type="caution">
    <text evidence="1">The sequence shown here is derived from an EMBL/GenBank/DDBJ whole genome shotgun (WGS) entry which is preliminary data.</text>
</comment>